<protein>
    <submittedName>
        <fullName evidence="2">Uncharacterized protein</fullName>
    </submittedName>
</protein>
<gene>
    <name evidence="2" type="ORF">BN1723_006738</name>
</gene>
<dbReference type="NCBIfam" id="TIGR04312">
    <property type="entry name" value="choice_anch_B"/>
    <property type="match status" value="1"/>
</dbReference>
<dbReference type="InterPro" id="IPR027589">
    <property type="entry name" value="Choice_anch_B"/>
</dbReference>
<keyword evidence="1" id="KW-0732">Signal</keyword>
<name>A0A0G4NHG0_VERLO</name>
<dbReference type="AlphaFoldDB" id="A0A0G4NHG0"/>
<sequence>MRFATLTGVALTAASVSFAKELPKDEARAAELYDSGKMHETIMGKKKAFWKSEIDSGMIDSSQWPQLNYTKCVDGKVTAIPGDPHHTFRCKNMDLYDFINHAELGSPSSDSQGRTANGMFDGTSFIEILPEGKLLKLGFLPAFAPTNDDAWWKEIRTFKNYVLIGSELEGHGIQIFDMTKLIDITAANAPVEFTNEKDLTGHFADLPLGATHNVVVNEELEYGVAVGARPRNGGCFGGLIFFDLSDPTNPVKTGCDPQDGYTHDAQCLVHHGPDKKYEGRDICYGYNEDTLTIFDVTDKSNSTIISITSYEGATYTHQGWLLDPKNQEWLFMDDEYDEYDVIGPARDGYPVTYIWDIRSLENPKNTGLYKGNVRSIDHNHVCEIAYLDIYPEDDDLPGGGSLEFVGSWASYAMFESGYIFINTIERGGFLAKMTKREACKPKSCNADNCLRALRSSSIEGRLEESQDFCGEFTKTFVADVAVVPAYAVKACPINVISRVSSACSCLPTSTPS</sequence>
<dbReference type="GO" id="GO:0005576">
    <property type="term" value="C:extracellular region"/>
    <property type="evidence" value="ECO:0007669"/>
    <property type="project" value="TreeGrafter"/>
</dbReference>
<evidence type="ECO:0000313" key="2">
    <source>
        <dbReference type="EMBL" id="CRK45830.1"/>
    </source>
</evidence>
<proteinExistence type="predicted"/>
<dbReference type="Proteomes" id="UP000045706">
    <property type="component" value="Unassembled WGS sequence"/>
</dbReference>
<dbReference type="EMBL" id="CVQI01035051">
    <property type="protein sequence ID" value="CRK45830.1"/>
    <property type="molecule type" value="Genomic_DNA"/>
</dbReference>
<accession>A0A0G4NHG0</accession>
<dbReference type="PANTHER" id="PTHR38787:SF3">
    <property type="entry name" value="REGULATORY P DOMAIN-CONTAINING PROTEIN"/>
    <property type="match status" value="1"/>
</dbReference>
<feature type="chain" id="PRO_5002568112" evidence="1">
    <location>
        <begin position="20"/>
        <end position="512"/>
    </location>
</feature>
<feature type="signal peptide" evidence="1">
    <location>
        <begin position="1"/>
        <end position="19"/>
    </location>
</feature>
<reference evidence="3" key="1">
    <citation type="submission" date="2015-05" db="EMBL/GenBank/DDBJ databases">
        <authorList>
            <person name="Fogelqvist Johan"/>
        </authorList>
    </citation>
    <scope>NUCLEOTIDE SEQUENCE [LARGE SCALE GENOMIC DNA]</scope>
</reference>
<organism evidence="2 3">
    <name type="scientific">Verticillium longisporum</name>
    <name type="common">Verticillium dahliae var. longisporum</name>
    <dbReference type="NCBI Taxonomy" id="100787"/>
    <lineage>
        <taxon>Eukaryota</taxon>
        <taxon>Fungi</taxon>
        <taxon>Dikarya</taxon>
        <taxon>Ascomycota</taxon>
        <taxon>Pezizomycotina</taxon>
        <taxon>Sordariomycetes</taxon>
        <taxon>Hypocreomycetidae</taxon>
        <taxon>Glomerellales</taxon>
        <taxon>Plectosphaerellaceae</taxon>
        <taxon>Verticillium</taxon>
    </lineage>
</organism>
<evidence type="ECO:0000313" key="3">
    <source>
        <dbReference type="Proteomes" id="UP000045706"/>
    </source>
</evidence>
<evidence type="ECO:0000256" key="1">
    <source>
        <dbReference type="SAM" id="SignalP"/>
    </source>
</evidence>
<dbReference type="PANTHER" id="PTHR38787">
    <property type="entry name" value="REGULATORY P DOMAIN-CONTAINING PROTEIN"/>
    <property type="match status" value="1"/>
</dbReference>